<sequence length="393" mass="43982">MEGGGFGYGNLPNNPSSYKPSDLPFTAIERFLLGKNLENGFSSSCGGAVGGYSDRSSQPSLVAKNCIGDNLVFDVQRYVVNPNLHLHEEDESRDRSSSGVERRGKGHSHVNSIKGQWTDEEDRKLLKLVKKHGERRWAQVAKQIVGRAGKQCRERWHNHLRPDIKKDKWSEEEEMLLIQAHKIVGNRWAEIAKLIPGRTENSVKNHWNATKRRQNSKKTIKTQQGQTGKSKPSLLQDYIKNLHHTTTTNTATATATPTPTSTITESESSIDDSPQLINQKNMDDELNFMINFFGNSTEKNLGAVELKPDQNDHVRSKEELPRSTHLASDLYLSYLLDGPAPAASCSMDYCYDMDMDLVVHSIPGQASCSGKKDTDLMEMVDASYSSLAGNWQY</sequence>
<accession>A0ACB7ZAR0</accession>
<protein>
    <submittedName>
        <fullName evidence="1">Uncharacterized protein</fullName>
    </submittedName>
</protein>
<dbReference type="Proteomes" id="UP000828048">
    <property type="component" value="Chromosome 12"/>
</dbReference>
<name>A0ACB7ZAR0_9ERIC</name>
<gene>
    <name evidence="1" type="ORF">Vadar_011017</name>
</gene>
<reference evidence="1 2" key="1">
    <citation type="journal article" date="2021" name="Hortic Res">
        <title>High-quality reference genome and annotation aids understanding of berry development for evergreen blueberry (Vaccinium darrowii).</title>
        <authorList>
            <person name="Yu J."/>
            <person name="Hulse-Kemp A.M."/>
            <person name="Babiker E."/>
            <person name="Staton M."/>
        </authorList>
    </citation>
    <scope>NUCLEOTIDE SEQUENCE [LARGE SCALE GENOMIC DNA]</scope>
    <source>
        <strain evidence="2">cv. NJ 8807/NJ 8810</strain>
        <tissue evidence="1">Young leaf</tissue>
    </source>
</reference>
<dbReference type="EMBL" id="CM037162">
    <property type="protein sequence ID" value="KAH7862910.1"/>
    <property type="molecule type" value="Genomic_DNA"/>
</dbReference>
<evidence type="ECO:0000313" key="1">
    <source>
        <dbReference type="EMBL" id="KAH7862910.1"/>
    </source>
</evidence>
<keyword evidence="2" id="KW-1185">Reference proteome</keyword>
<organism evidence="1 2">
    <name type="scientific">Vaccinium darrowii</name>
    <dbReference type="NCBI Taxonomy" id="229202"/>
    <lineage>
        <taxon>Eukaryota</taxon>
        <taxon>Viridiplantae</taxon>
        <taxon>Streptophyta</taxon>
        <taxon>Embryophyta</taxon>
        <taxon>Tracheophyta</taxon>
        <taxon>Spermatophyta</taxon>
        <taxon>Magnoliopsida</taxon>
        <taxon>eudicotyledons</taxon>
        <taxon>Gunneridae</taxon>
        <taxon>Pentapetalae</taxon>
        <taxon>asterids</taxon>
        <taxon>Ericales</taxon>
        <taxon>Ericaceae</taxon>
        <taxon>Vaccinioideae</taxon>
        <taxon>Vaccinieae</taxon>
        <taxon>Vaccinium</taxon>
    </lineage>
</organism>
<evidence type="ECO:0000313" key="2">
    <source>
        <dbReference type="Proteomes" id="UP000828048"/>
    </source>
</evidence>
<comment type="caution">
    <text evidence="1">The sequence shown here is derived from an EMBL/GenBank/DDBJ whole genome shotgun (WGS) entry which is preliminary data.</text>
</comment>
<proteinExistence type="predicted"/>